<name>R9ZYE8_9CAUD</name>
<gene>
    <name evidence="1" type="ORF">Phi19:3_gp116</name>
</gene>
<proteinExistence type="predicted"/>
<evidence type="ECO:0000313" key="1">
    <source>
        <dbReference type="EMBL" id="AGO47520.1"/>
    </source>
</evidence>
<dbReference type="KEGG" id="vg:16881082"/>
<dbReference type="OrthoDB" id="22685at10239"/>
<reference evidence="2" key="2">
    <citation type="submission" date="2013-03" db="EMBL/GenBank/DDBJ databases">
        <title>The Cellulophaga phages: a novel, diverse, and globally ubiquitous model system.</title>
        <authorList>
            <person name="Holmfeldt K."/>
            <person name="Solonenko N."/>
            <person name="Shah M."/>
            <person name="Corrier K."/>
            <person name="Riemann L."/>
            <person name="VerBerkmoes N.C."/>
            <person name="Sullivan M.B."/>
        </authorList>
    </citation>
    <scope>NUCLEOTIDE SEQUENCE [LARGE SCALE GENOMIC DNA]</scope>
</reference>
<dbReference type="RefSeq" id="YP_008240901.1">
    <property type="nucleotide sequence ID" value="NC_021789.1"/>
</dbReference>
<dbReference type="GeneID" id="16881082"/>
<sequence>MTKQIKETKTFNLLNKMQQTMTLKKGPVEEIRLGCTMSKLKSFDFWIKTCSPRDLVKNIVEEINNQ</sequence>
<keyword evidence="2" id="KW-1185">Reference proteome</keyword>
<dbReference type="Proteomes" id="UP000014731">
    <property type="component" value="Segment"/>
</dbReference>
<accession>R9ZYE8</accession>
<evidence type="ECO:0000313" key="2">
    <source>
        <dbReference type="Proteomes" id="UP000014731"/>
    </source>
</evidence>
<reference evidence="1 2" key="1">
    <citation type="journal article" date="2013" name="Proc. Natl. Acad. Sci. U.S.A.">
        <title>Twelve previously unknown phage genera are ubiquitous in global oceans.</title>
        <authorList>
            <person name="Holmfeldt K."/>
            <person name="Solonenko N."/>
            <person name="Shah M."/>
            <person name="Corrier K."/>
            <person name="Riemann L."/>
            <person name="Verberkmoes N.C."/>
            <person name="Sullivan M.B."/>
        </authorList>
    </citation>
    <scope>NUCLEOTIDE SEQUENCE [LARGE SCALE GENOMIC DNA]</scope>
    <source>
        <strain evidence="1">Phi19:3</strain>
    </source>
</reference>
<organism evidence="1 2">
    <name type="scientific">Cellulophaga phage phi19:3</name>
    <dbReference type="NCBI Taxonomy" id="1327971"/>
    <lineage>
        <taxon>Viruses</taxon>
        <taxon>Duplodnaviria</taxon>
        <taxon>Heunggongvirae</taxon>
        <taxon>Uroviricota</taxon>
        <taxon>Caudoviricetes</taxon>
        <taxon>Pachyviridae</taxon>
        <taxon>Baltivirus</taxon>
        <taxon>Baltivirus phi19tres</taxon>
    </lineage>
</organism>
<protein>
    <submittedName>
        <fullName evidence="1">Uncharacterized protein</fullName>
    </submittedName>
</protein>
<dbReference type="EMBL" id="KC821608">
    <property type="protein sequence ID" value="AGO47520.1"/>
    <property type="molecule type" value="Genomic_DNA"/>
</dbReference>